<name>A0ABV1KJF7_9PSEU</name>
<dbReference type="EMBL" id="JBEDNQ010000015">
    <property type="protein sequence ID" value="MEQ3554499.1"/>
    <property type="molecule type" value="Genomic_DNA"/>
</dbReference>
<accession>A0ABV1KJF7</accession>
<organism evidence="1 2">
    <name type="scientific">Pseudonocardia nematodicida</name>
    <dbReference type="NCBI Taxonomy" id="1206997"/>
    <lineage>
        <taxon>Bacteria</taxon>
        <taxon>Bacillati</taxon>
        <taxon>Actinomycetota</taxon>
        <taxon>Actinomycetes</taxon>
        <taxon>Pseudonocardiales</taxon>
        <taxon>Pseudonocardiaceae</taxon>
        <taxon>Pseudonocardia</taxon>
    </lineage>
</organism>
<evidence type="ECO:0000313" key="1">
    <source>
        <dbReference type="EMBL" id="MEQ3554499.1"/>
    </source>
</evidence>
<dbReference type="Proteomes" id="UP001494902">
    <property type="component" value="Unassembled WGS sequence"/>
</dbReference>
<keyword evidence="2" id="KW-1185">Reference proteome</keyword>
<dbReference type="SUPFAM" id="SSF56112">
    <property type="entry name" value="Protein kinase-like (PK-like)"/>
    <property type="match status" value="1"/>
</dbReference>
<evidence type="ECO:0000313" key="2">
    <source>
        <dbReference type="Proteomes" id="UP001494902"/>
    </source>
</evidence>
<gene>
    <name evidence="1" type="ORF">WIS52_28870</name>
</gene>
<proteinExistence type="predicted"/>
<sequence length="408" mass="44908">MIIDDAQPVRPYATAPRRTAAREPGPWRGLAVFVVGRAVAHLLDEAVAGIARGLEILDVVVLDESQRARARAVLPGLGRMRPAGALAVEPYAFVVACDVGSPAPAGDRAVEARVAAVLHHTEQRLVRRFQPRSRVGLVDVLAGPERALVLLDTLDDPSVRERLEPRAAELTRVCAVPFPVLRMLGGTSPGFRARVALVDHPRFGPVVCKVFRPGSAEAFDRELRARLDLGDLPEVPALLEHGPNWLLTPFYRDSGRHLVRRLPGELAQLRPSVVRTLLRFCHDLHDRGRFVLDLSPHNLLWDPRAGLKVLDLEFVFDYPDPAPSWDDCWSLRGVPGDFRAATEGVPELMFTRGVGNSVFHPAVSGLRRRELLGAGSRWESARRTATQLAWFGALGTVGRLHPALRGHR</sequence>
<dbReference type="RefSeq" id="WP_349301573.1">
    <property type="nucleotide sequence ID" value="NZ_JBEDNQ010000015.1"/>
</dbReference>
<comment type="caution">
    <text evidence="1">The sequence shown here is derived from an EMBL/GenBank/DDBJ whole genome shotgun (WGS) entry which is preliminary data.</text>
</comment>
<protein>
    <submittedName>
        <fullName evidence="1">Uncharacterized protein</fullName>
    </submittedName>
</protein>
<reference evidence="1 2" key="1">
    <citation type="submission" date="2024-03" db="EMBL/GenBank/DDBJ databases">
        <title>Draft genome sequence of Pseudonocardia nematodicida JCM 31783.</title>
        <authorList>
            <person name="Butdee W."/>
            <person name="Duangmal K."/>
        </authorList>
    </citation>
    <scope>NUCLEOTIDE SEQUENCE [LARGE SCALE GENOMIC DNA]</scope>
    <source>
        <strain evidence="1 2">JCM 31783</strain>
    </source>
</reference>
<dbReference type="InterPro" id="IPR011009">
    <property type="entry name" value="Kinase-like_dom_sf"/>
</dbReference>